<dbReference type="InterPro" id="IPR036565">
    <property type="entry name" value="Mur-like_cat_sf"/>
</dbReference>
<reference evidence="3" key="1">
    <citation type="journal article" date="2020" name="mSystems">
        <title>Genome- and Community-Level Interaction Insights into Carbon Utilization and Element Cycling Functions of Hydrothermarchaeota in Hydrothermal Sediment.</title>
        <authorList>
            <person name="Zhou Z."/>
            <person name="Liu Y."/>
            <person name="Xu W."/>
            <person name="Pan J."/>
            <person name="Luo Z.H."/>
            <person name="Li M."/>
        </authorList>
    </citation>
    <scope>NUCLEOTIDE SEQUENCE [LARGE SCALE GENOMIC DNA]</scope>
    <source>
        <strain evidence="3">SpSt-783</strain>
    </source>
</reference>
<dbReference type="InterPro" id="IPR008337">
    <property type="entry name" value="Capsule_biosynth_CapB"/>
</dbReference>
<name>A0A7C6EKB1_UNCW3</name>
<protein>
    <submittedName>
        <fullName evidence="3">Poly-gamma-glutamate synthase PgsB</fullName>
    </submittedName>
</protein>
<dbReference type="Pfam" id="PF08245">
    <property type="entry name" value="Mur_ligase_M"/>
    <property type="match status" value="1"/>
</dbReference>
<dbReference type="GO" id="GO:0045227">
    <property type="term" value="P:capsule polysaccharide biosynthetic process"/>
    <property type="evidence" value="ECO:0007669"/>
    <property type="project" value="InterPro"/>
</dbReference>
<dbReference type="PANTHER" id="PTHR43445:SF1">
    <property type="entry name" value="PGA SYNTHASE CAPB"/>
    <property type="match status" value="1"/>
</dbReference>
<accession>A0A7C6EKB1</accession>
<dbReference type="InterPro" id="IPR013221">
    <property type="entry name" value="Mur_ligase_cen"/>
</dbReference>
<comment type="caution">
    <text evidence="3">The sequence shown here is derived from an EMBL/GenBank/DDBJ whole genome shotgun (WGS) entry which is preliminary data.</text>
</comment>
<dbReference type="EMBL" id="DTHJ01000130">
    <property type="protein sequence ID" value="HHS63185.1"/>
    <property type="molecule type" value="Genomic_DNA"/>
</dbReference>
<gene>
    <name evidence="3" type="primary">pgsB</name>
    <name evidence="3" type="ORF">ENV70_06210</name>
</gene>
<feature type="transmembrane region" description="Helical" evidence="1">
    <location>
        <begin position="6"/>
        <end position="24"/>
    </location>
</feature>
<dbReference type="PRINTS" id="PR01758">
    <property type="entry name" value="CAPSULEPROTB"/>
</dbReference>
<dbReference type="PANTHER" id="PTHR43445">
    <property type="entry name" value="UDP-N-ACETYLMURAMATE--L-ALANINE LIGASE-RELATED"/>
    <property type="match status" value="1"/>
</dbReference>
<dbReference type="GO" id="GO:0016881">
    <property type="term" value="F:acid-amino acid ligase activity"/>
    <property type="evidence" value="ECO:0007669"/>
    <property type="project" value="InterPro"/>
</dbReference>
<dbReference type="GO" id="GO:0016020">
    <property type="term" value="C:membrane"/>
    <property type="evidence" value="ECO:0007669"/>
    <property type="project" value="InterPro"/>
</dbReference>
<sequence>MVVFDYGIFLLLCLLILFIVIGRIEWVNHIRNINSIPLRIVVNGTRGKSTVTRLLGAALKAGGYKTLAKTTGTKPRLVIDNQIEKPVIRPGRANIHEQLSITRKAIKEKADAIVFENMSLRPDLQWIEETRIISPQIVVITNVRADHLEVMGPTLEDIAKNFINAVPKNAKVFTGEKALFNLLEKLAKARGLEIYLSDENEVSSEELKPFTYFEHRENVALVLSVCKYLGIKKDKALAEMYNYIPDSGVLKKYDLKINGKNILLYNALAANDPDSTNFIYERIDKPEKNFYIIVNCRADRIDRSVQLGKLISTRIKADYYFVTGGETRVLCRTAIKNGINREKLIDLGNKDVESVYERIAKLINDKGVILAIGNIVGYGERLIEQFVQKGNPRHSAASPRKIAQQL</sequence>
<feature type="domain" description="Mur ligase central" evidence="2">
    <location>
        <begin position="42"/>
        <end position="219"/>
    </location>
</feature>
<organism evidence="3">
    <name type="scientific">candidate division WOR-3 bacterium</name>
    <dbReference type="NCBI Taxonomy" id="2052148"/>
    <lineage>
        <taxon>Bacteria</taxon>
        <taxon>Bacteria division WOR-3</taxon>
    </lineage>
</organism>
<dbReference type="SUPFAM" id="SSF53623">
    <property type="entry name" value="MurD-like peptide ligases, catalytic domain"/>
    <property type="match status" value="1"/>
</dbReference>
<dbReference type="AlphaFoldDB" id="A0A7C6EKB1"/>
<keyword evidence="1" id="KW-1133">Transmembrane helix</keyword>
<dbReference type="Gene3D" id="3.40.1190.10">
    <property type="entry name" value="Mur-like, catalytic domain"/>
    <property type="match status" value="1"/>
</dbReference>
<evidence type="ECO:0000259" key="2">
    <source>
        <dbReference type="Pfam" id="PF08245"/>
    </source>
</evidence>
<dbReference type="InterPro" id="IPR050061">
    <property type="entry name" value="MurCDEF_pg_biosynth"/>
</dbReference>
<dbReference type="NCBIfam" id="TIGR04012">
    <property type="entry name" value="poly_gGlu_PgsB"/>
    <property type="match status" value="1"/>
</dbReference>
<keyword evidence="1" id="KW-0472">Membrane</keyword>
<evidence type="ECO:0000313" key="3">
    <source>
        <dbReference type="EMBL" id="HHS63185.1"/>
    </source>
</evidence>
<keyword evidence="1" id="KW-0812">Transmembrane</keyword>
<dbReference type="GO" id="GO:0005524">
    <property type="term" value="F:ATP binding"/>
    <property type="evidence" value="ECO:0007669"/>
    <property type="project" value="InterPro"/>
</dbReference>
<evidence type="ECO:0000256" key="1">
    <source>
        <dbReference type="SAM" id="Phobius"/>
    </source>
</evidence>
<proteinExistence type="predicted"/>